<evidence type="ECO:0000313" key="4">
    <source>
        <dbReference type="Proteomes" id="UP000297245"/>
    </source>
</evidence>
<protein>
    <recommendedName>
        <fullName evidence="2">alpha-galactosidase</fullName>
        <ecNumber evidence="2">3.2.1.22</ecNumber>
    </recommendedName>
</protein>
<dbReference type="EC" id="3.2.1.22" evidence="2"/>
<keyword evidence="4" id="KW-1185">Reference proteome</keyword>
<dbReference type="Gene3D" id="3.20.20.70">
    <property type="entry name" value="Aldolase class I"/>
    <property type="match status" value="1"/>
</dbReference>
<sequence length="343" mass="37017">MRLDISWKLARDPIHYSIWSSNADSFRTDQDINNAGEDSGTFTRWEVVQRAIDNYRQYVVMHTGQGRGGGEGETLKIYPDMDNLYVGNGEEIDGVEDRMRWTIMNHWIGAGSNLMIGNDLGNLDALGKHILTHPSLLSLATFTARYPMRPRNPGTGLGEAKQLQAWIAGPDEHGKTLVLLVNYGPDRGQAGFGNRFGDGKSGVLGGSNGGMGKEDRQTVWVSVSDLGLVGYSGGRGGGGGYEDIWEVRDAWGIGEDRARVLGVFGSFGGGLEGVLEKVLGRGGRERGVGVVDVSPSYDGNGYSGNGYYQPRARGGGGMGSVLMANLDEGESVLLELKPLREWK</sequence>
<gene>
    <name evidence="3" type="ORF">K435DRAFT_155672</name>
</gene>
<dbReference type="GO" id="GO:0004557">
    <property type="term" value="F:alpha-galactosidase activity"/>
    <property type="evidence" value="ECO:0007669"/>
    <property type="project" value="UniProtKB-EC"/>
</dbReference>
<dbReference type="EMBL" id="ML180879">
    <property type="protein sequence ID" value="THU76501.1"/>
    <property type="molecule type" value="Genomic_DNA"/>
</dbReference>
<evidence type="ECO:0000256" key="1">
    <source>
        <dbReference type="ARBA" id="ARBA00001255"/>
    </source>
</evidence>
<proteinExistence type="predicted"/>
<comment type="catalytic activity">
    <reaction evidence="1">
        <text>Hydrolysis of terminal, non-reducing alpha-D-galactose residues in alpha-D-galactosides, including galactose oligosaccharides, galactomannans and galactolipids.</text>
        <dbReference type="EC" id="3.2.1.22"/>
    </reaction>
</comment>
<dbReference type="SUPFAM" id="SSF51445">
    <property type="entry name" value="(Trans)glycosidases"/>
    <property type="match status" value="1"/>
</dbReference>
<dbReference type="InterPro" id="IPR017853">
    <property type="entry name" value="GH"/>
</dbReference>
<organism evidence="3 4">
    <name type="scientific">Dendrothele bispora (strain CBS 962.96)</name>
    <dbReference type="NCBI Taxonomy" id="1314807"/>
    <lineage>
        <taxon>Eukaryota</taxon>
        <taxon>Fungi</taxon>
        <taxon>Dikarya</taxon>
        <taxon>Basidiomycota</taxon>
        <taxon>Agaricomycotina</taxon>
        <taxon>Agaricomycetes</taxon>
        <taxon>Agaricomycetidae</taxon>
        <taxon>Agaricales</taxon>
        <taxon>Agaricales incertae sedis</taxon>
        <taxon>Dendrothele</taxon>
    </lineage>
</organism>
<dbReference type="Proteomes" id="UP000297245">
    <property type="component" value="Unassembled WGS sequence"/>
</dbReference>
<evidence type="ECO:0000256" key="2">
    <source>
        <dbReference type="ARBA" id="ARBA00012755"/>
    </source>
</evidence>
<dbReference type="OrthoDB" id="5795902at2759"/>
<reference evidence="3 4" key="1">
    <citation type="journal article" date="2019" name="Nat. Ecol. Evol.">
        <title>Megaphylogeny resolves global patterns of mushroom evolution.</title>
        <authorList>
            <person name="Varga T."/>
            <person name="Krizsan K."/>
            <person name="Foldi C."/>
            <person name="Dima B."/>
            <person name="Sanchez-Garcia M."/>
            <person name="Sanchez-Ramirez S."/>
            <person name="Szollosi G.J."/>
            <person name="Szarkandi J.G."/>
            <person name="Papp V."/>
            <person name="Albert L."/>
            <person name="Andreopoulos W."/>
            <person name="Angelini C."/>
            <person name="Antonin V."/>
            <person name="Barry K.W."/>
            <person name="Bougher N.L."/>
            <person name="Buchanan P."/>
            <person name="Buyck B."/>
            <person name="Bense V."/>
            <person name="Catcheside P."/>
            <person name="Chovatia M."/>
            <person name="Cooper J."/>
            <person name="Damon W."/>
            <person name="Desjardin D."/>
            <person name="Finy P."/>
            <person name="Geml J."/>
            <person name="Haridas S."/>
            <person name="Hughes K."/>
            <person name="Justo A."/>
            <person name="Karasinski D."/>
            <person name="Kautmanova I."/>
            <person name="Kiss B."/>
            <person name="Kocsube S."/>
            <person name="Kotiranta H."/>
            <person name="LaButti K.M."/>
            <person name="Lechner B.E."/>
            <person name="Liimatainen K."/>
            <person name="Lipzen A."/>
            <person name="Lukacs Z."/>
            <person name="Mihaltcheva S."/>
            <person name="Morgado L.N."/>
            <person name="Niskanen T."/>
            <person name="Noordeloos M.E."/>
            <person name="Ohm R.A."/>
            <person name="Ortiz-Santana B."/>
            <person name="Ovrebo C."/>
            <person name="Racz N."/>
            <person name="Riley R."/>
            <person name="Savchenko A."/>
            <person name="Shiryaev A."/>
            <person name="Soop K."/>
            <person name="Spirin V."/>
            <person name="Szebenyi C."/>
            <person name="Tomsovsky M."/>
            <person name="Tulloss R.E."/>
            <person name="Uehling J."/>
            <person name="Grigoriev I.V."/>
            <person name="Vagvolgyi C."/>
            <person name="Papp T."/>
            <person name="Martin F.M."/>
            <person name="Miettinen O."/>
            <person name="Hibbett D.S."/>
            <person name="Nagy L.G."/>
        </authorList>
    </citation>
    <scope>NUCLEOTIDE SEQUENCE [LARGE SCALE GENOMIC DNA]</scope>
    <source>
        <strain evidence="3 4">CBS 962.96</strain>
    </source>
</reference>
<dbReference type="InterPro" id="IPR013785">
    <property type="entry name" value="Aldolase_TIM"/>
</dbReference>
<accession>A0A4S8KM07</accession>
<name>A0A4S8KM07_DENBC</name>
<dbReference type="AlphaFoldDB" id="A0A4S8KM07"/>
<evidence type="ECO:0000313" key="3">
    <source>
        <dbReference type="EMBL" id="THU76501.1"/>
    </source>
</evidence>